<dbReference type="OrthoDB" id="10599144at2759"/>
<reference evidence="3 5" key="1">
    <citation type="journal article" date="2012" name="Nature">
        <title>Algal genomes reveal evolutionary mosaicism and the fate of nucleomorphs.</title>
        <authorList>
            <consortium name="DOE Joint Genome Institute"/>
            <person name="Curtis B.A."/>
            <person name="Tanifuji G."/>
            <person name="Burki F."/>
            <person name="Gruber A."/>
            <person name="Irimia M."/>
            <person name="Maruyama S."/>
            <person name="Arias M.C."/>
            <person name="Ball S.G."/>
            <person name="Gile G.H."/>
            <person name="Hirakawa Y."/>
            <person name="Hopkins J.F."/>
            <person name="Kuo A."/>
            <person name="Rensing S.A."/>
            <person name="Schmutz J."/>
            <person name="Symeonidi A."/>
            <person name="Elias M."/>
            <person name="Eveleigh R.J."/>
            <person name="Herman E.K."/>
            <person name="Klute M.J."/>
            <person name="Nakayama T."/>
            <person name="Obornik M."/>
            <person name="Reyes-Prieto A."/>
            <person name="Armbrust E.V."/>
            <person name="Aves S.J."/>
            <person name="Beiko R.G."/>
            <person name="Coutinho P."/>
            <person name="Dacks J.B."/>
            <person name="Durnford D.G."/>
            <person name="Fast N.M."/>
            <person name="Green B.R."/>
            <person name="Grisdale C.J."/>
            <person name="Hempel F."/>
            <person name="Henrissat B."/>
            <person name="Hoppner M.P."/>
            <person name="Ishida K."/>
            <person name="Kim E."/>
            <person name="Koreny L."/>
            <person name="Kroth P.G."/>
            <person name="Liu Y."/>
            <person name="Malik S.B."/>
            <person name="Maier U.G."/>
            <person name="McRose D."/>
            <person name="Mock T."/>
            <person name="Neilson J.A."/>
            <person name="Onodera N.T."/>
            <person name="Poole A.M."/>
            <person name="Pritham E.J."/>
            <person name="Richards T.A."/>
            <person name="Rocap G."/>
            <person name="Roy S.W."/>
            <person name="Sarai C."/>
            <person name="Schaack S."/>
            <person name="Shirato S."/>
            <person name="Slamovits C.H."/>
            <person name="Spencer D.F."/>
            <person name="Suzuki S."/>
            <person name="Worden A.Z."/>
            <person name="Zauner S."/>
            <person name="Barry K."/>
            <person name="Bell C."/>
            <person name="Bharti A.K."/>
            <person name="Crow J.A."/>
            <person name="Grimwood J."/>
            <person name="Kramer R."/>
            <person name="Lindquist E."/>
            <person name="Lucas S."/>
            <person name="Salamov A."/>
            <person name="McFadden G.I."/>
            <person name="Lane C.E."/>
            <person name="Keeling P.J."/>
            <person name="Gray M.W."/>
            <person name="Grigoriev I.V."/>
            <person name="Archibald J.M."/>
        </authorList>
    </citation>
    <scope>NUCLEOTIDE SEQUENCE</scope>
    <source>
        <strain evidence="3 5">CCMP2712</strain>
    </source>
</reference>
<evidence type="ECO:0000256" key="1">
    <source>
        <dbReference type="SAM" id="MobiDB-lite"/>
    </source>
</evidence>
<proteinExistence type="predicted"/>
<dbReference type="Proteomes" id="UP000011087">
    <property type="component" value="Unassembled WGS sequence"/>
</dbReference>
<evidence type="ECO:0000313" key="3">
    <source>
        <dbReference type="EMBL" id="EKX53853.1"/>
    </source>
</evidence>
<dbReference type="GeneID" id="17310323"/>
<sequence length="302" mass="33576">MLKALFLVSTAMTAQAFLLSPSSSVSSASHRLPDVSARDGTSSWRASPLSLKAQQDPECRRKFMRNFAAAGMPLLLLDYSREAHAYNFDVKEGDKARQDYLEDVASMKKARWNRQPTRLDIERTLPKMAPVKGIMDQVRSALEKGDVANVATIIGDQSIEFTKRNSNLGVDIPELQVAKPYMYRYAQAFSGAKESALTKDIKDFLDAYFNAMTKTRESALSGDKEGTKASFQSAEDALKGLVEAVDKETLNGRLNSIKVSLGFLIGREQLGSVKVVEENMKEMRRREKEGVYPSGDPTKKFL</sequence>
<keyword evidence="2" id="KW-0732">Signal</keyword>
<reference evidence="5" key="2">
    <citation type="submission" date="2012-11" db="EMBL/GenBank/DDBJ databases">
        <authorList>
            <person name="Kuo A."/>
            <person name="Curtis B.A."/>
            <person name="Tanifuji G."/>
            <person name="Burki F."/>
            <person name="Gruber A."/>
            <person name="Irimia M."/>
            <person name="Maruyama S."/>
            <person name="Arias M.C."/>
            <person name="Ball S.G."/>
            <person name="Gile G.H."/>
            <person name="Hirakawa Y."/>
            <person name="Hopkins J.F."/>
            <person name="Rensing S.A."/>
            <person name="Schmutz J."/>
            <person name="Symeonidi A."/>
            <person name="Elias M."/>
            <person name="Eveleigh R.J."/>
            <person name="Herman E.K."/>
            <person name="Klute M.J."/>
            <person name="Nakayama T."/>
            <person name="Obornik M."/>
            <person name="Reyes-Prieto A."/>
            <person name="Armbrust E.V."/>
            <person name="Aves S.J."/>
            <person name="Beiko R.G."/>
            <person name="Coutinho P."/>
            <person name="Dacks J.B."/>
            <person name="Durnford D.G."/>
            <person name="Fast N.M."/>
            <person name="Green B.R."/>
            <person name="Grisdale C."/>
            <person name="Hempe F."/>
            <person name="Henrissat B."/>
            <person name="Hoppner M.P."/>
            <person name="Ishida K.-I."/>
            <person name="Kim E."/>
            <person name="Koreny L."/>
            <person name="Kroth P.G."/>
            <person name="Liu Y."/>
            <person name="Malik S.-B."/>
            <person name="Maier U.G."/>
            <person name="McRose D."/>
            <person name="Mock T."/>
            <person name="Neilson J.A."/>
            <person name="Onodera N.T."/>
            <person name="Poole A.M."/>
            <person name="Pritham E.J."/>
            <person name="Richards T.A."/>
            <person name="Rocap G."/>
            <person name="Roy S.W."/>
            <person name="Sarai C."/>
            <person name="Schaack S."/>
            <person name="Shirato S."/>
            <person name="Slamovits C.H."/>
            <person name="Spencer D.F."/>
            <person name="Suzuki S."/>
            <person name="Worden A.Z."/>
            <person name="Zauner S."/>
            <person name="Barry K."/>
            <person name="Bell C."/>
            <person name="Bharti A.K."/>
            <person name="Crow J.A."/>
            <person name="Grimwood J."/>
            <person name="Kramer R."/>
            <person name="Lindquist E."/>
            <person name="Lucas S."/>
            <person name="Salamov A."/>
            <person name="McFadden G.I."/>
            <person name="Lane C.E."/>
            <person name="Keeling P.J."/>
            <person name="Gray M.W."/>
            <person name="Grigoriev I.V."/>
            <person name="Archibald J.M."/>
        </authorList>
    </citation>
    <scope>NUCLEOTIDE SEQUENCE</scope>
    <source>
        <strain evidence="5">CCMP2712</strain>
    </source>
</reference>
<keyword evidence="5" id="KW-1185">Reference proteome</keyword>
<dbReference type="EnsemblProtists" id="EKX53853">
    <property type="protein sequence ID" value="EKX53853"/>
    <property type="gene ID" value="GUITHDRAFT_150316"/>
</dbReference>
<dbReference type="EMBL" id="JH992969">
    <property type="protein sequence ID" value="EKX53853.1"/>
    <property type="molecule type" value="Genomic_DNA"/>
</dbReference>
<dbReference type="AlphaFoldDB" id="L1K0G8"/>
<evidence type="ECO:0000256" key="2">
    <source>
        <dbReference type="SAM" id="SignalP"/>
    </source>
</evidence>
<protein>
    <submittedName>
        <fullName evidence="3 4">Uncharacterized protein</fullName>
    </submittedName>
</protein>
<feature type="chain" id="PRO_5008772012" evidence="2">
    <location>
        <begin position="17"/>
        <end position="302"/>
    </location>
</feature>
<organism evidence="3">
    <name type="scientific">Guillardia theta (strain CCMP2712)</name>
    <name type="common">Cryptophyte</name>
    <dbReference type="NCBI Taxonomy" id="905079"/>
    <lineage>
        <taxon>Eukaryota</taxon>
        <taxon>Cryptophyceae</taxon>
        <taxon>Pyrenomonadales</taxon>
        <taxon>Geminigeraceae</taxon>
        <taxon>Guillardia</taxon>
    </lineage>
</organism>
<dbReference type="RefSeq" id="XP_005840833.1">
    <property type="nucleotide sequence ID" value="XM_005840776.1"/>
</dbReference>
<dbReference type="PaxDb" id="55529-EKX53853"/>
<evidence type="ECO:0000313" key="5">
    <source>
        <dbReference type="Proteomes" id="UP000011087"/>
    </source>
</evidence>
<feature type="signal peptide" evidence="2">
    <location>
        <begin position="1"/>
        <end position="16"/>
    </location>
</feature>
<dbReference type="KEGG" id="gtt:GUITHDRAFT_150316"/>
<gene>
    <name evidence="3" type="ORF">GUITHDRAFT_150316</name>
</gene>
<evidence type="ECO:0000313" key="4">
    <source>
        <dbReference type="EnsemblProtists" id="EKX53853"/>
    </source>
</evidence>
<reference evidence="4" key="3">
    <citation type="submission" date="2015-06" db="UniProtKB">
        <authorList>
            <consortium name="EnsemblProtists"/>
        </authorList>
    </citation>
    <scope>IDENTIFICATION</scope>
</reference>
<accession>L1K0G8</accession>
<name>L1K0G8_GUITC</name>
<feature type="region of interest" description="Disordered" evidence="1">
    <location>
        <begin position="24"/>
        <end position="43"/>
    </location>
</feature>
<dbReference type="HOGENOM" id="CLU_922707_0_0_1"/>